<evidence type="ECO:0000256" key="7">
    <source>
        <dbReference type="PIRSR" id="PIRSR000446-1"/>
    </source>
</evidence>
<dbReference type="AlphaFoldDB" id="A0A971M522"/>
<dbReference type="InterPro" id="IPR001227">
    <property type="entry name" value="Ac_transferase_dom_sf"/>
</dbReference>
<dbReference type="Gene3D" id="3.30.70.250">
    <property type="entry name" value="Malonyl-CoA ACP transacylase, ACP-binding"/>
    <property type="match status" value="1"/>
</dbReference>
<dbReference type="InterPro" id="IPR050858">
    <property type="entry name" value="Mal-CoA-ACP_Trans/PKS_FabD"/>
</dbReference>
<comment type="caution">
    <text evidence="9">The sequence shown here is derived from an EMBL/GenBank/DDBJ whole genome shotgun (WGS) entry which is preliminary data.</text>
</comment>
<dbReference type="PANTHER" id="PTHR42681">
    <property type="entry name" value="MALONYL-COA-ACYL CARRIER PROTEIN TRANSACYLASE, MITOCHONDRIAL"/>
    <property type="match status" value="1"/>
</dbReference>
<reference evidence="9" key="1">
    <citation type="journal article" date="2020" name="Biotechnol. Biofuels">
        <title>New insights from the biogas microbiome by comprehensive genome-resolved metagenomics of nearly 1600 species originating from multiple anaerobic digesters.</title>
        <authorList>
            <person name="Campanaro S."/>
            <person name="Treu L."/>
            <person name="Rodriguez-R L.M."/>
            <person name="Kovalovszki A."/>
            <person name="Ziels R.M."/>
            <person name="Maus I."/>
            <person name="Zhu X."/>
            <person name="Kougias P.G."/>
            <person name="Basile A."/>
            <person name="Luo G."/>
            <person name="Schluter A."/>
            <person name="Konstantinidis K.T."/>
            <person name="Angelidaki I."/>
        </authorList>
    </citation>
    <scope>NUCLEOTIDE SEQUENCE</scope>
    <source>
        <strain evidence="9">AS06rmzACSIP_7</strain>
    </source>
</reference>
<accession>A0A971M522</accession>
<protein>
    <recommendedName>
        <fullName evidence="2 6">Malonyl CoA-acyl carrier protein transacylase</fullName>
        <ecNumber evidence="1 6">2.3.1.39</ecNumber>
    </recommendedName>
</protein>
<dbReference type="InterPro" id="IPR004410">
    <property type="entry name" value="Malonyl_CoA-ACP_transAc_FabD"/>
</dbReference>
<feature type="domain" description="Malonyl-CoA:ACP transacylase (MAT)" evidence="8">
    <location>
        <begin position="7"/>
        <end position="304"/>
    </location>
</feature>
<feature type="active site" evidence="7">
    <location>
        <position position="92"/>
    </location>
</feature>
<dbReference type="InterPro" id="IPR024925">
    <property type="entry name" value="Malonyl_CoA-ACP_transAc"/>
</dbReference>
<dbReference type="FunFam" id="3.30.70.250:FF:000001">
    <property type="entry name" value="Malonyl CoA-acyl carrier protein transacylase"/>
    <property type="match status" value="1"/>
</dbReference>
<evidence type="ECO:0000259" key="8">
    <source>
        <dbReference type="SMART" id="SM00827"/>
    </source>
</evidence>
<dbReference type="InterPro" id="IPR014043">
    <property type="entry name" value="Acyl_transferase_dom"/>
</dbReference>
<dbReference type="InterPro" id="IPR016035">
    <property type="entry name" value="Acyl_Trfase/lysoPLipase"/>
</dbReference>
<dbReference type="SUPFAM" id="SSF52151">
    <property type="entry name" value="FabD/lysophospholipase-like"/>
    <property type="match status" value="1"/>
</dbReference>
<dbReference type="SUPFAM" id="SSF55048">
    <property type="entry name" value="Probable ACP-binding domain of malonyl-CoA ACP transacylase"/>
    <property type="match status" value="1"/>
</dbReference>
<evidence type="ECO:0000256" key="3">
    <source>
        <dbReference type="ARBA" id="ARBA00022679"/>
    </source>
</evidence>
<comment type="similarity">
    <text evidence="6">Belongs to the fabD family.</text>
</comment>
<dbReference type="Gene3D" id="3.40.366.10">
    <property type="entry name" value="Malonyl-Coenzyme A Acyl Carrier Protein, domain 2"/>
    <property type="match status" value="1"/>
</dbReference>
<sequence length="312" mass="34525">MKKIGVVFPGQGSQYVGMGKKLYDRFDYVRTLFKRADETLGFSITDLVFNGPEDELRQTFNTQPALVLVSYAVWQTLKKERGFTPYLLSGHSLGEYTALLASGFFTFEDALRVTRKRGMLMEESCPKGRGGMVALIGANMQKIEPVLREISHDDYVAVAANINSAEQIVLSGDMGALKEAVEKLKGAGYKKAVFLNVSGPFHSPLMKEAAEGLKEEIKNIAAGEMTVPVVSNVDAAPEKDRDMIADKLYRQMFSPVLWDSCVKRMAKEGVECFLEVGPQKVLSNLVKRIEPAISCYSVEGLEDMEAINDILE</sequence>
<dbReference type="GO" id="GO:0004314">
    <property type="term" value="F:[acyl-carrier-protein] S-malonyltransferase activity"/>
    <property type="evidence" value="ECO:0007669"/>
    <property type="project" value="UniProtKB-EC"/>
</dbReference>
<dbReference type="Proteomes" id="UP000777265">
    <property type="component" value="Unassembled WGS sequence"/>
</dbReference>
<reference evidence="9" key="2">
    <citation type="submission" date="2020-01" db="EMBL/GenBank/DDBJ databases">
        <authorList>
            <person name="Campanaro S."/>
        </authorList>
    </citation>
    <scope>NUCLEOTIDE SEQUENCE</scope>
    <source>
        <strain evidence="9">AS06rmzACSIP_7</strain>
    </source>
</reference>
<dbReference type="EMBL" id="JAAYEE010000116">
    <property type="protein sequence ID" value="NLW35226.1"/>
    <property type="molecule type" value="Genomic_DNA"/>
</dbReference>
<comment type="catalytic activity">
    <reaction evidence="5 6">
        <text>holo-[ACP] + malonyl-CoA = malonyl-[ACP] + CoA</text>
        <dbReference type="Rhea" id="RHEA:41792"/>
        <dbReference type="Rhea" id="RHEA-COMP:9623"/>
        <dbReference type="Rhea" id="RHEA-COMP:9685"/>
        <dbReference type="ChEBI" id="CHEBI:57287"/>
        <dbReference type="ChEBI" id="CHEBI:57384"/>
        <dbReference type="ChEBI" id="CHEBI:64479"/>
        <dbReference type="ChEBI" id="CHEBI:78449"/>
        <dbReference type="EC" id="2.3.1.39"/>
    </reaction>
</comment>
<dbReference type="PANTHER" id="PTHR42681:SF1">
    <property type="entry name" value="MALONYL-COA-ACYL CARRIER PROTEIN TRANSACYLASE, MITOCHONDRIAL"/>
    <property type="match status" value="1"/>
</dbReference>
<evidence type="ECO:0000256" key="5">
    <source>
        <dbReference type="ARBA" id="ARBA00048462"/>
    </source>
</evidence>
<evidence type="ECO:0000313" key="10">
    <source>
        <dbReference type="Proteomes" id="UP000777265"/>
    </source>
</evidence>
<dbReference type="SMART" id="SM00827">
    <property type="entry name" value="PKS_AT"/>
    <property type="match status" value="1"/>
</dbReference>
<proteinExistence type="inferred from homology"/>
<gene>
    <name evidence="9" type="primary">fabD</name>
    <name evidence="9" type="ORF">GXY80_07070</name>
</gene>
<dbReference type="NCBIfam" id="TIGR00128">
    <property type="entry name" value="fabD"/>
    <property type="match status" value="1"/>
</dbReference>
<name>A0A971M522_9BACT</name>
<dbReference type="InterPro" id="IPR016036">
    <property type="entry name" value="Malonyl_transacylase_ACP-bd"/>
</dbReference>
<dbReference type="GO" id="GO:0005829">
    <property type="term" value="C:cytosol"/>
    <property type="evidence" value="ECO:0007669"/>
    <property type="project" value="TreeGrafter"/>
</dbReference>
<dbReference type="Pfam" id="PF00698">
    <property type="entry name" value="Acyl_transf_1"/>
    <property type="match status" value="1"/>
</dbReference>
<evidence type="ECO:0000256" key="1">
    <source>
        <dbReference type="ARBA" id="ARBA00013258"/>
    </source>
</evidence>
<dbReference type="PIRSF" id="PIRSF000446">
    <property type="entry name" value="Mct"/>
    <property type="match status" value="1"/>
</dbReference>
<keyword evidence="4 6" id="KW-0012">Acyltransferase</keyword>
<evidence type="ECO:0000256" key="6">
    <source>
        <dbReference type="PIRNR" id="PIRNR000446"/>
    </source>
</evidence>
<evidence type="ECO:0000313" key="9">
    <source>
        <dbReference type="EMBL" id="NLW35226.1"/>
    </source>
</evidence>
<evidence type="ECO:0000256" key="2">
    <source>
        <dbReference type="ARBA" id="ARBA00018953"/>
    </source>
</evidence>
<feature type="active site" evidence="7">
    <location>
        <position position="202"/>
    </location>
</feature>
<keyword evidence="3 6" id="KW-0808">Transferase</keyword>
<evidence type="ECO:0000256" key="4">
    <source>
        <dbReference type="ARBA" id="ARBA00023315"/>
    </source>
</evidence>
<dbReference type="EC" id="2.3.1.39" evidence="1 6"/>
<organism evidence="9 10">
    <name type="scientific">Syntrophorhabdus aromaticivorans</name>
    <dbReference type="NCBI Taxonomy" id="328301"/>
    <lineage>
        <taxon>Bacteria</taxon>
        <taxon>Pseudomonadati</taxon>
        <taxon>Thermodesulfobacteriota</taxon>
        <taxon>Syntrophorhabdia</taxon>
        <taxon>Syntrophorhabdales</taxon>
        <taxon>Syntrophorhabdaceae</taxon>
        <taxon>Syntrophorhabdus</taxon>
    </lineage>
</organism>
<dbReference type="GO" id="GO:0006633">
    <property type="term" value="P:fatty acid biosynthetic process"/>
    <property type="evidence" value="ECO:0007669"/>
    <property type="project" value="TreeGrafter"/>
</dbReference>